<evidence type="ECO:0000313" key="2">
    <source>
        <dbReference type="Proteomes" id="UP000774570"/>
    </source>
</evidence>
<reference evidence="1 2" key="1">
    <citation type="submission" date="2021-07" db="EMBL/GenBank/DDBJ databases">
        <title>Actinomadura sp. PM05-2 isolated from lichen.</title>
        <authorList>
            <person name="Somphong A."/>
            <person name="Phongsopitanun W."/>
            <person name="Tanasupawat S."/>
            <person name="Peongsungnone V."/>
        </authorList>
    </citation>
    <scope>NUCLEOTIDE SEQUENCE [LARGE SCALE GENOMIC DNA]</scope>
    <source>
        <strain evidence="1 2">PM05-2</strain>
    </source>
</reference>
<gene>
    <name evidence="1" type="ORF">K1Y72_04535</name>
</gene>
<evidence type="ECO:0008006" key="3">
    <source>
        <dbReference type="Google" id="ProtNLM"/>
    </source>
</evidence>
<dbReference type="RefSeq" id="WP_220163469.1">
    <property type="nucleotide sequence ID" value="NZ_JAIBOA010000002.1"/>
</dbReference>
<evidence type="ECO:0000313" key="1">
    <source>
        <dbReference type="EMBL" id="MBW8481627.1"/>
    </source>
</evidence>
<proteinExistence type="predicted"/>
<comment type="caution">
    <text evidence="1">The sequence shown here is derived from an EMBL/GenBank/DDBJ whole genome shotgun (WGS) entry which is preliminary data.</text>
</comment>
<organism evidence="1 2">
    <name type="scientific">Actinomadura parmotrematis</name>
    <dbReference type="NCBI Taxonomy" id="2864039"/>
    <lineage>
        <taxon>Bacteria</taxon>
        <taxon>Bacillati</taxon>
        <taxon>Actinomycetota</taxon>
        <taxon>Actinomycetes</taxon>
        <taxon>Streptosporangiales</taxon>
        <taxon>Thermomonosporaceae</taxon>
        <taxon>Actinomadura</taxon>
    </lineage>
</organism>
<keyword evidence="2" id="KW-1185">Reference proteome</keyword>
<accession>A0ABS7FML2</accession>
<sequence length="532" mass="59752">MAKPLARTRARELRAQGRSYNEIAAELGISKSTCSLWLRDMPRPIDRTEHVRRIQAARRPGDERRRAATTARRLDTKLTAAREIGPLSTRDLLLAGAIAYWCEGAKNKPHQRVDRIDFINSDPALIAFFLRFLKAAGARREQIRLQVQIHETADLLAAERFWGELTGEGPDRFNVPGIKPANPVTKRRNIEEGYRGCLRITLRESAELYHRIHGWSHAAMAYGALTAGRRPETLGLVPALPYGESRVRALELRRAGMDRRAIQHALRIPDMVRLGQLLKGEPPASAWLERATARERVEEQAHELRAQGWGHRRIAEHLDVPRSEIRLLLEDRPGAREEEAASGDARAAGIRAYWKERSRQLALEREQISAAAAAEIGDLGRRELLMLGALAYWCEGAKDKPYQRREGVAFVNSDPGLVALFAGFLGAAGIDRARWKPRVLIHESGDLAQAVAFWAGVLGVAEADFRKATIKRHRPRTDHSERSDYRGCLRLDVAKGTDLYRRIEGWALGTLLGETGARSRWTEEATPTGDLR</sequence>
<dbReference type="EMBL" id="JAIBOA010000002">
    <property type="protein sequence ID" value="MBW8481627.1"/>
    <property type="molecule type" value="Genomic_DNA"/>
</dbReference>
<protein>
    <recommendedName>
        <fullName evidence="3">Helix-turn-helix domain-containing protein</fullName>
    </recommendedName>
</protein>
<name>A0ABS7FML2_9ACTN</name>
<dbReference type="Proteomes" id="UP000774570">
    <property type="component" value="Unassembled WGS sequence"/>
</dbReference>